<feature type="repeat" description="WD" evidence="4">
    <location>
        <begin position="48"/>
        <end position="80"/>
    </location>
</feature>
<dbReference type="PANTHER" id="PTHR19876:SF2">
    <property type="entry name" value="COATOMER SUBUNIT BETA"/>
    <property type="match status" value="1"/>
</dbReference>
<evidence type="ECO:0000313" key="6">
    <source>
        <dbReference type="Proteomes" id="UP000694620"/>
    </source>
</evidence>
<dbReference type="Pfam" id="PF00400">
    <property type="entry name" value="WD40"/>
    <property type="match status" value="2"/>
</dbReference>
<dbReference type="AlphaFoldDB" id="A0A8C4RVI9"/>
<dbReference type="GO" id="GO:0006890">
    <property type="term" value="P:retrograde vesicle-mediated transport, Golgi to endoplasmic reticulum"/>
    <property type="evidence" value="ECO:0007669"/>
    <property type="project" value="TreeGrafter"/>
</dbReference>
<feature type="repeat" description="WD" evidence="4">
    <location>
        <begin position="124"/>
        <end position="158"/>
    </location>
</feature>
<accession>A0A8C4RVI9</accession>
<dbReference type="Proteomes" id="UP000694620">
    <property type="component" value="Chromosome 2"/>
</dbReference>
<name>A0A8C4RVI9_ERPCA</name>
<dbReference type="GO" id="GO:0006886">
    <property type="term" value="P:intracellular protein transport"/>
    <property type="evidence" value="ECO:0007669"/>
    <property type="project" value="TreeGrafter"/>
</dbReference>
<reference evidence="5" key="2">
    <citation type="submission" date="2025-08" db="UniProtKB">
        <authorList>
            <consortium name="Ensembl"/>
        </authorList>
    </citation>
    <scope>IDENTIFICATION</scope>
</reference>
<reference evidence="5" key="3">
    <citation type="submission" date="2025-09" db="UniProtKB">
        <authorList>
            <consortium name="Ensembl"/>
        </authorList>
    </citation>
    <scope>IDENTIFICATION</scope>
</reference>
<dbReference type="InterPro" id="IPR001680">
    <property type="entry name" value="WD40_rpt"/>
</dbReference>
<evidence type="ECO:0000256" key="2">
    <source>
        <dbReference type="ARBA" id="ARBA00022574"/>
    </source>
</evidence>
<dbReference type="PROSITE" id="PS50082">
    <property type="entry name" value="WD_REPEATS_2"/>
    <property type="match status" value="2"/>
</dbReference>
<dbReference type="GO" id="GO:0006891">
    <property type="term" value="P:intra-Golgi vesicle-mediated transport"/>
    <property type="evidence" value="ECO:0007669"/>
    <property type="project" value="TreeGrafter"/>
</dbReference>
<dbReference type="GO" id="GO:0030126">
    <property type="term" value="C:COPI vesicle coat"/>
    <property type="evidence" value="ECO:0007669"/>
    <property type="project" value="TreeGrafter"/>
</dbReference>
<evidence type="ECO:0000256" key="4">
    <source>
        <dbReference type="PROSITE-ProRule" id="PRU00221"/>
    </source>
</evidence>
<sequence length="168" mass="19297">MKNVDLQPTELWILASFCNGSVCVWIHETQTLVKTFDVCDLPSTYCMFEAHSDYIQCTAVHPIQPYILTSSDDMLIKLWDWEKKWCCSQVLKSTLIMLCKFASLDRTIKGGRRILGSASPNFTLECHEKGVNCINYYSGGDKPYIISGADDHLVKIWDYQVFIFYILC</sequence>
<dbReference type="PANTHER" id="PTHR19876">
    <property type="entry name" value="COATOMER"/>
    <property type="match status" value="1"/>
</dbReference>
<dbReference type="InterPro" id="IPR015943">
    <property type="entry name" value="WD40/YVTN_repeat-like_dom_sf"/>
</dbReference>
<dbReference type="InterPro" id="IPR036322">
    <property type="entry name" value="WD40_repeat_dom_sf"/>
</dbReference>
<evidence type="ECO:0000256" key="3">
    <source>
        <dbReference type="ARBA" id="ARBA00022737"/>
    </source>
</evidence>
<organism evidence="5 6">
    <name type="scientific">Erpetoichthys calabaricus</name>
    <name type="common">Rope fish</name>
    <name type="synonym">Calamoichthys calabaricus</name>
    <dbReference type="NCBI Taxonomy" id="27687"/>
    <lineage>
        <taxon>Eukaryota</taxon>
        <taxon>Metazoa</taxon>
        <taxon>Chordata</taxon>
        <taxon>Craniata</taxon>
        <taxon>Vertebrata</taxon>
        <taxon>Euteleostomi</taxon>
        <taxon>Actinopterygii</taxon>
        <taxon>Polypteriformes</taxon>
        <taxon>Polypteridae</taxon>
        <taxon>Erpetoichthys</taxon>
    </lineage>
</organism>
<dbReference type="GeneTree" id="ENSGT00900000141083"/>
<keyword evidence="3" id="KW-0677">Repeat</keyword>
<dbReference type="Ensembl" id="ENSECRT00000008417.1">
    <property type="protein sequence ID" value="ENSECRP00000008283.1"/>
    <property type="gene ID" value="ENSECRG00000005533.1"/>
</dbReference>
<evidence type="ECO:0000256" key="1">
    <source>
        <dbReference type="ARBA" id="ARBA00004347"/>
    </source>
</evidence>
<dbReference type="SMART" id="SM00320">
    <property type="entry name" value="WD40"/>
    <property type="match status" value="2"/>
</dbReference>
<dbReference type="Gene3D" id="2.130.10.10">
    <property type="entry name" value="YVTN repeat-like/Quinoprotein amine dehydrogenase"/>
    <property type="match status" value="1"/>
</dbReference>
<proteinExistence type="predicted"/>
<evidence type="ECO:0000313" key="5">
    <source>
        <dbReference type="Ensembl" id="ENSECRP00000008283.1"/>
    </source>
</evidence>
<keyword evidence="2 4" id="KW-0853">WD repeat</keyword>
<reference evidence="5" key="1">
    <citation type="submission" date="2021-06" db="EMBL/GenBank/DDBJ databases">
        <authorList>
            <consortium name="Wellcome Sanger Institute Data Sharing"/>
        </authorList>
    </citation>
    <scope>NUCLEOTIDE SEQUENCE [LARGE SCALE GENOMIC DNA]</scope>
</reference>
<comment type="subcellular location">
    <subcellularLocation>
        <location evidence="1">Cytoplasmic vesicle</location>
        <location evidence="1">COPI-coated vesicle membrane</location>
        <topology evidence="1">Peripheral membrane protein</topology>
        <orientation evidence="1">Cytoplasmic side</orientation>
    </subcellularLocation>
</comment>
<dbReference type="InterPro" id="IPR050844">
    <property type="entry name" value="Coatomer_complex_subunit"/>
</dbReference>
<dbReference type="GO" id="GO:0006888">
    <property type="term" value="P:endoplasmic reticulum to Golgi vesicle-mediated transport"/>
    <property type="evidence" value="ECO:0007669"/>
    <property type="project" value="TreeGrafter"/>
</dbReference>
<keyword evidence="6" id="KW-1185">Reference proteome</keyword>
<protein>
    <submittedName>
        <fullName evidence="5">Uncharacterized protein</fullName>
    </submittedName>
</protein>
<dbReference type="SUPFAM" id="SSF50978">
    <property type="entry name" value="WD40 repeat-like"/>
    <property type="match status" value="1"/>
</dbReference>
<dbReference type="PROSITE" id="PS50294">
    <property type="entry name" value="WD_REPEATS_REGION"/>
    <property type="match status" value="2"/>
</dbReference>